<gene>
    <name evidence="2" type="ORF">NDU88_004610</name>
</gene>
<evidence type="ECO:0000256" key="1">
    <source>
        <dbReference type="SAM" id="MobiDB-lite"/>
    </source>
</evidence>
<reference evidence="2" key="1">
    <citation type="journal article" date="2022" name="bioRxiv">
        <title>Sequencing and chromosome-scale assembly of the giantPleurodeles waltlgenome.</title>
        <authorList>
            <person name="Brown T."/>
            <person name="Elewa A."/>
            <person name="Iarovenko S."/>
            <person name="Subramanian E."/>
            <person name="Araus A.J."/>
            <person name="Petzold A."/>
            <person name="Susuki M."/>
            <person name="Suzuki K.-i.T."/>
            <person name="Hayashi T."/>
            <person name="Toyoda A."/>
            <person name="Oliveira C."/>
            <person name="Osipova E."/>
            <person name="Leigh N.D."/>
            <person name="Simon A."/>
            <person name="Yun M.H."/>
        </authorList>
    </citation>
    <scope>NUCLEOTIDE SEQUENCE</scope>
    <source>
        <strain evidence="2">20211129_DDA</strain>
        <tissue evidence="2">Liver</tissue>
    </source>
</reference>
<proteinExistence type="predicted"/>
<organism evidence="2 3">
    <name type="scientific">Pleurodeles waltl</name>
    <name type="common">Iberian ribbed newt</name>
    <dbReference type="NCBI Taxonomy" id="8319"/>
    <lineage>
        <taxon>Eukaryota</taxon>
        <taxon>Metazoa</taxon>
        <taxon>Chordata</taxon>
        <taxon>Craniata</taxon>
        <taxon>Vertebrata</taxon>
        <taxon>Euteleostomi</taxon>
        <taxon>Amphibia</taxon>
        <taxon>Batrachia</taxon>
        <taxon>Caudata</taxon>
        <taxon>Salamandroidea</taxon>
        <taxon>Salamandridae</taxon>
        <taxon>Pleurodelinae</taxon>
        <taxon>Pleurodeles</taxon>
    </lineage>
</organism>
<evidence type="ECO:0000313" key="2">
    <source>
        <dbReference type="EMBL" id="KAJ1187842.1"/>
    </source>
</evidence>
<feature type="region of interest" description="Disordered" evidence="1">
    <location>
        <begin position="52"/>
        <end position="91"/>
    </location>
</feature>
<sequence>MVNPGAGEAVLTPLLREQAIIAAAPAGGLGWPGGALGVGSPVSLSLDPRVRAEAADTPGRQQPLAMRTVHQLKGKEKKEKNGGKKKRGKKK</sequence>
<feature type="compositionally biased region" description="Basic and acidic residues" evidence="1">
    <location>
        <begin position="73"/>
        <end position="82"/>
    </location>
</feature>
<name>A0AAV7UFZ2_PLEWA</name>
<dbReference type="AlphaFoldDB" id="A0AAV7UFZ2"/>
<dbReference type="Proteomes" id="UP001066276">
    <property type="component" value="Chromosome 3_1"/>
</dbReference>
<keyword evidence="3" id="KW-1185">Reference proteome</keyword>
<dbReference type="EMBL" id="JANPWB010000005">
    <property type="protein sequence ID" value="KAJ1187842.1"/>
    <property type="molecule type" value="Genomic_DNA"/>
</dbReference>
<comment type="caution">
    <text evidence="2">The sequence shown here is derived from an EMBL/GenBank/DDBJ whole genome shotgun (WGS) entry which is preliminary data.</text>
</comment>
<accession>A0AAV7UFZ2</accession>
<protein>
    <submittedName>
        <fullName evidence="2">Uncharacterized protein</fullName>
    </submittedName>
</protein>
<evidence type="ECO:0000313" key="3">
    <source>
        <dbReference type="Proteomes" id="UP001066276"/>
    </source>
</evidence>